<protein>
    <recommendedName>
        <fullName evidence="9">CRISPR-associated endoribonuclease Cas2</fullName>
        <ecNumber evidence="9">3.1.-.-</ecNumber>
    </recommendedName>
</protein>
<dbReference type="GO" id="GO:0046872">
    <property type="term" value="F:metal ion binding"/>
    <property type="evidence" value="ECO:0007669"/>
    <property type="project" value="UniProtKB-UniRule"/>
</dbReference>
<dbReference type="SUPFAM" id="SSF143430">
    <property type="entry name" value="TTP0101/SSO1404-like"/>
    <property type="match status" value="1"/>
</dbReference>
<dbReference type="PANTHER" id="PTHR34405">
    <property type="entry name" value="CRISPR-ASSOCIATED ENDORIBONUCLEASE CAS2"/>
    <property type="match status" value="1"/>
</dbReference>
<sequence>MYFVLSYDIKNDRRRVKVHDVLKNYGERVQYSVFECDLSRKEFHKLREELAPFIDVEETDSLRIYRLCSECRRKFEHIGGRIARDNTAIIL</sequence>
<dbReference type="EMBL" id="PDSK01000122">
    <property type="protein sequence ID" value="PIE31974.1"/>
    <property type="molecule type" value="Genomic_DNA"/>
</dbReference>
<evidence type="ECO:0000256" key="9">
    <source>
        <dbReference type="HAMAP-Rule" id="MF_01471"/>
    </source>
</evidence>
<name>A0A2G6K8I9_9BACT</name>
<dbReference type="Proteomes" id="UP000230821">
    <property type="component" value="Unassembled WGS sequence"/>
</dbReference>
<dbReference type="GO" id="GO:0043571">
    <property type="term" value="P:maintenance of CRISPR repeat elements"/>
    <property type="evidence" value="ECO:0007669"/>
    <property type="project" value="UniProtKB-UniRule"/>
</dbReference>
<dbReference type="PIRSF" id="PIRSF032582">
    <property type="entry name" value="Cas2"/>
    <property type="match status" value="1"/>
</dbReference>
<comment type="caution">
    <text evidence="11">The sequence shown here is derived from an EMBL/GenBank/DDBJ whole genome shotgun (WGS) entry which is preliminary data.</text>
</comment>
<evidence type="ECO:0000256" key="7">
    <source>
        <dbReference type="ARBA" id="ARBA00022842"/>
    </source>
</evidence>
<dbReference type="HAMAP" id="MF_01471">
    <property type="entry name" value="Cas2"/>
    <property type="match status" value="1"/>
</dbReference>
<dbReference type="GO" id="GO:0051607">
    <property type="term" value="P:defense response to virus"/>
    <property type="evidence" value="ECO:0007669"/>
    <property type="project" value="UniProtKB-UniRule"/>
</dbReference>
<comment type="subunit">
    <text evidence="9">Homodimer, forms a heterotetramer with a Cas1 homodimer.</text>
</comment>
<dbReference type="AlphaFoldDB" id="A0A2G6K8I9"/>
<dbReference type="Pfam" id="PF09827">
    <property type="entry name" value="CRISPR_Cas2"/>
    <property type="match status" value="1"/>
</dbReference>
<comment type="cofactor">
    <cofactor evidence="1 9">
        <name>Mg(2+)</name>
        <dbReference type="ChEBI" id="CHEBI:18420"/>
    </cofactor>
</comment>
<reference evidence="11 12" key="1">
    <citation type="submission" date="2017-10" db="EMBL/GenBank/DDBJ databases">
        <title>Novel microbial diversity and functional potential in the marine mammal oral microbiome.</title>
        <authorList>
            <person name="Dudek N.K."/>
            <person name="Sun C.L."/>
            <person name="Burstein D."/>
            <person name="Kantor R.S."/>
            <person name="Aliaga Goltsman D.S."/>
            <person name="Bik E.M."/>
            <person name="Thomas B.C."/>
            <person name="Banfield J.F."/>
            <person name="Relman D.A."/>
        </authorList>
    </citation>
    <scope>NUCLEOTIDE SEQUENCE [LARGE SCALE GENOMIC DNA]</scope>
    <source>
        <strain evidence="11">DOLJORAL78_47_16</strain>
    </source>
</reference>
<dbReference type="Gene3D" id="3.30.70.240">
    <property type="match status" value="1"/>
</dbReference>
<evidence type="ECO:0000256" key="4">
    <source>
        <dbReference type="ARBA" id="ARBA00022723"/>
    </source>
</evidence>
<dbReference type="GO" id="GO:0016787">
    <property type="term" value="F:hydrolase activity"/>
    <property type="evidence" value="ECO:0007669"/>
    <property type="project" value="UniProtKB-KW"/>
</dbReference>
<organism evidence="11 12">
    <name type="scientific">candidate division KSB3 bacterium</name>
    <dbReference type="NCBI Taxonomy" id="2044937"/>
    <lineage>
        <taxon>Bacteria</taxon>
        <taxon>candidate division KSB3</taxon>
    </lineage>
</organism>
<keyword evidence="8 9" id="KW-0051">Antiviral defense</keyword>
<dbReference type="CDD" id="cd09725">
    <property type="entry name" value="Cas2_I_II_III"/>
    <property type="match status" value="1"/>
</dbReference>
<dbReference type="InterPro" id="IPR019199">
    <property type="entry name" value="Virulence_VapD/CRISPR_Cas2"/>
</dbReference>
<accession>A0A2G6K8I9</accession>
<keyword evidence="6 9" id="KW-0378">Hydrolase</keyword>
<keyword evidence="5 9" id="KW-0255">Endonuclease</keyword>
<comment type="similarity">
    <text evidence="2 9 10">Belongs to the CRISPR-associated endoribonuclease Cas2 protein family.</text>
</comment>
<evidence type="ECO:0000256" key="2">
    <source>
        <dbReference type="ARBA" id="ARBA00009959"/>
    </source>
</evidence>
<keyword evidence="7 9" id="KW-0460">Magnesium</keyword>
<evidence type="ECO:0000256" key="10">
    <source>
        <dbReference type="PIRNR" id="PIRNR032582"/>
    </source>
</evidence>
<evidence type="ECO:0000256" key="3">
    <source>
        <dbReference type="ARBA" id="ARBA00022722"/>
    </source>
</evidence>
<dbReference type="GO" id="GO:0004521">
    <property type="term" value="F:RNA endonuclease activity"/>
    <property type="evidence" value="ECO:0007669"/>
    <property type="project" value="UniProtKB-UniRule"/>
</dbReference>
<keyword evidence="3 9" id="KW-0540">Nuclease</keyword>
<keyword evidence="4 9" id="KW-0479">Metal-binding</keyword>
<evidence type="ECO:0000256" key="1">
    <source>
        <dbReference type="ARBA" id="ARBA00001946"/>
    </source>
</evidence>
<proteinExistence type="inferred from homology"/>
<dbReference type="PANTHER" id="PTHR34405:SF3">
    <property type="entry name" value="CRISPR-ASSOCIATED ENDORIBONUCLEASE CAS2 3"/>
    <property type="match status" value="1"/>
</dbReference>
<dbReference type="InterPro" id="IPR021127">
    <property type="entry name" value="CRISPR_associated_Cas2"/>
</dbReference>
<comment type="function">
    <text evidence="9">CRISPR (clustered regularly interspaced short palindromic repeat), is an adaptive immune system that provides protection against mobile genetic elements (viruses, transposable elements and conjugative plasmids). CRISPR clusters contain sequences complementary to antecedent mobile elements and target invading nucleic acids. CRISPR clusters are transcribed and processed into CRISPR RNA (crRNA). Functions as a ssRNA-specific endoribonuclease. Involved in the integration of spacer DNA into the CRISPR cassette.</text>
</comment>
<evidence type="ECO:0000313" key="11">
    <source>
        <dbReference type="EMBL" id="PIE31974.1"/>
    </source>
</evidence>
<gene>
    <name evidence="9 11" type="primary">cas2</name>
    <name evidence="11" type="ORF">CSA56_16885</name>
</gene>
<dbReference type="NCBIfam" id="TIGR01573">
    <property type="entry name" value="cas2"/>
    <property type="match status" value="1"/>
</dbReference>
<feature type="binding site" evidence="9">
    <location>
        <position position="8"/>
    </location>
    <ligand>
        <name>Mg(2+)</name>
        <dbReference type="ChEBI" id="CHEBI:18420"/>
        <note>catalytic</note>
    </ligand>
</feature>
<evidence type="ECO:0000256" key="6">
    <source>
        <dbReference type="ARBA" id="ARBA00022801"/>
    </source>
</evidence>
<evidence type="ECO:0000313" key="12">
    <source>
        <dbReference type="Proteomes" id="UP000230821"/>
    </source>
</evidence>
<evidence type="ECO:0000256" key="8">
    <source>
        <dbReference type="ARBA" id="ARBA00023118"/>
    </source>
</evidence>
<dbReference type="EC" id="3.1.-.-" evidence="9"/>
<evidence type="ECO:0000256" key="5">
    <source>
        <dbReference type="ARBA" id="ARBA00022759"/>
    </source>
</evidence>